<sequence>MKSTEVLVEFYDLISGMGYFKDLIHLPPGECGCEVQNAKLKIDFYFGKTQTAFIVYKNRIELVNLSLFESCLSCIPYLSRDAAIKRVLENTRGEFHCNFRG</sequence>
<dbReference type="AlphaFoldDB" id="A0AA36AP95"/>
<evidence type="ECO:0000313" key="1">
    <source>
        <dbReference type="EMBL" id="CAI9719830.1"/>
    </source>
</evidence>
<evidence type="ECO:0000313" key="2">
    <source>
        <dbReference type="Proteomes" id="UP001162480"/>
    </source>
</evidence>
<dbReference type="EMBL" id="OX597816">
    <property type="protein sequence ID" value="CAI9719830.1"/>
    <property type="molecule type" value="Genomic_DNA"/>
</dbReference>
<protein>
    <submittedName>
        <fullName evidence="1">Uncharacterized protein</fullName>
    </submittedName>
</protein>
<proteinExistence type="predicted"/>
<dbReference type="Proteomes" id="UP001162480">
    <property type="component" value="Chromosome 3"/>
</dbReference>
<keyword evidence="2" id="KW-1185">Reference proteome</keyword>
<organism evidence="1 2">
    <name type="scientific">Octopus vulgaris</name>
    <name type="common">Common octopus</name>
    <dbReference type="NCBI Taxonomy" id="6645"/>
    <lineage>
        <taxon>Eukaryota</taxon>
        <taxon>Metazoa</taxon>
        <taxon>Spiralia</taxon>
        <taxon>Lophotrochozoa</taxon>
        <taxon>Mollusca</taxon>
        <taxon>Cephalopoda</taxon>
        <taxon>Coleoidea</taxon>
        <taxon>Octopodiformes</taxon>
        <taxon>Octopoda</taxon>
        <taxon>Incirrata</taxon>
        <taxon>Octopodidae</taxon>
        <taxon>Octopus</taxon>
    </lineage>
</organism>
<reference evidence="1" key="1">
    <citation type="submission" date="2023-08" db="EMBL/GenBank/DDBJ databases">
        <authorList>
            <person name="Alioto T."/>
            <person name="Alioto T."/>
            <person name="Gomez Garrido J."/>
        </authorList>
    </citation>
    <scope>NUCLEOTIDE SEQUENCE</scope>
</reference>
<name>A0AA36AP95_OCTVU</name>
<gene>
    <name evidence="1" type="ORF">OCTVUL_1B024983</name>
</gene>
<accession>A0AA36AP95</accession>